<evidence type="ECO:0000313" key="2">
    <source>
        <dbReference type="EMBL" id="HIU63394.1"/>
    </source>
</evidence>
<dbReference type="Proteomes" id="UP000824145">
    <property type="component" value="Unassembled WGS sequence"/>
</dbReference>
<dbReference type="PANTHER" id="PTHR21015">
    <property type="entry name" value="UDP-N-ACETYLGLUCOSAMINE--N-ACETYLMURAMYL-(PENTAPEPTIDE) PYROPHOSPHORYL-UNDECAPRENOL N-ACETYLGLUCOSAMINE TRANSFERASE 1"/>
    <property type="match status" value="1"/>
</dbReference>
<dbReference type="PANTHER" id="PTHR21015:SF22">
    <property type="entry name" value="GLYCOSYLTRANSFERASE"/>
    <property type="match status" value="1"/>
</dbReference>
<feature type="region of interest" description="Disordered" evidence="1">
    <location>
        <begin position="354"/>
        <end position="387"/>
    </location>
</feature>
<reference evidence="2" key="1">
    <citation type="submission" date="2020-10" db="EMBL/GenBank/DDBJ databases">
        <authorList>
            <person name="Gilroy R."/>
        </authorList>
    </citation>
    <scope>NUCLEOTIDE SEQUENCE</scope>
    <source>
        <strain evidence="2">9366</strain>
    </source>
</reference>
<proteinExistence type="predicted"/>
<gene>
    <name evidence="2" type="ORF">IAB07_06475</name>
</gene>
<comment type="caution">
    <text evidence="2">The sequence shown here is derived from an EMBL/GenBank/DDBJ whole genome shotgun (WGS) entry which is preliminary data.</text>
</comment>
<sequence>MKDCIVLVGKKGLYDNAALALVKAFEGSDKDVVFLDESEICSGSGIKGYILASRYFPALSGLFLRKFLKKYKIKQKKRVRLPRVVPATEKCENVLYRFYPRAVVCFTPRSLSLFVAAKKRTGYAGAVVSGVFDFLPPAGMRVAGADFSLAPTKECAARLKGECLVTGMPVSAAKSEKEQARRQLGIKGEKPVLLVTGGRYCSGRAMRAAREFSAFSDVMQIVLSGGENGANFVEKHCPQVIVAAEEDMDVLYAAADVAVIAPTAFIAAECLTRRLPTVMLPPVNKGQKLTFKALKEVCVPAKDSSSALKAAMELLMDKNILERTQKGAALLGEKGEERLKAAVEEIVSRLKGKEVFAEQEEQPAEKEGGSEGGKEDESAGGEDARGE</sequence>
<organism evidence="2 3">
    <name type="scientific">Candidatus Caccalectryoclostridium excrementigallinarum</name>
    <dbReference type="NCBI Taxonomy" id="2840710"/>
    <lineage>
        <taxon>Bacteria</taxon>
        <taxon>Bacillati</taxon>
        <taxon>Bacillota</taxon>
        <taxon>Clostridia</taxon>
        <taxon>Christensenellales</taxon>
        <taxon>Christensenellaceae</taxon>
        <taxon>Christensenellaceae incertae sedis</taxon>
        <taxon>Candidatus Caccalectryoclostridium</taxon>
    </lineage>
</organism>
<evidence type="ECO:0000313" key="3">
    <source>
        <dbReference type="Proteomes" id="UP000824145"/>
    </source>
</evidence>
<evidence type="ECO:0000256" key="1">
    <source>
        <dbReference type="SAM" id="MobiDB-lite"/>
    </source>
</evidence>
<dbReference type="Gene3D" id="3.40.50.2000">
    <property type="entry name" value="Glycogen Phosphorylase B"/>
    <property type="match status" value="1"/>
</dbReference>
<dbReference type="AlphaFoldDB" id="A0A9D1SK28"/>
<reference evidence="2" key="2">
    <citation type="journal article" date="2021" name="PeerJ">
        <title>Extensive microbial diversity within the chicken gut microbiome revealed by metagenomics and culture.</title>
        <authorList>
            <person name="Gilroy R."/>
            <person name="Ravi A."/>
            <person name="Getino M."/>
            <person name="Pursley I."/>
            <person name="Horton D.L."/>
            <person name="Alikhan N.F."/>
            <person name="Baker D."/>
            <person name="Gharbi K."/>
            <person name="Hall N."/>
            <person name="Watson M."/>
            <person name="Adriaenssens E.M."/>
            <person name="Foster-Nyarko E."/>
            <person name="Jarju S."/>
            <person name="Secka A."/>
            <person name="Antonio M."/>
            <person name="Oren A."/>
            <person name="Chaudhuri R.R."/>
            <person name="La Ragione R."/>
            <person name="Hildebrand F."/>
            <person name="Pallen M.J."/>
        </authorList>
    </citation>
    <scope>NUCLEOTIDE SEQUENCE</scope>
    <source>
        <strain evidence="2">9366</strain>
    </source>
</reference>
<feature type="compositionally biased region" description="Basic and acidic residues" evidence="1">
    <location>
        <begin position="363"/>
        <end position="387"/>
    </location>
</feature>
<name>A0A9D1SK28_9FIRM</name>
<dbReference type="SUPFAM" id="SSF53756">
    <property type="entry name" value="UDP-Glycosyltransferase/glycogen phosphorylase"/>
    <property type="match status" value="1"/>
</dbReference>
<accession>A0A9D1SK28</accession>
<dbReference type="GO" id="GO:0016757">
    <property type="term" value="F:glycosyltransferase activity"/>
    <property type="evidence" value="ECO:0007669"/>
    <property type="project" value="TreeGrafter"/>
</dbReference>
<protein>
    <submittedName>
        <fullName evidence="2">Uncharacterized protein</fullName>
    </submittedName>
</protein>
<dbReference type="EMBL" id="DVNJ01000032">
    <property type="protein sequence ID" value="HIU63394.1"/>
    <property type="molecule type" value="Genomic_DNA"/>
</dbReference>